<dbReference type="AlphaFoldDB" id="A0A9P5TBS3"/>
<feature type="region of interest" description="Disordered" evidence="2">
    <location>
        <begin position="371"/>
        <end position="407"/>
    </location>
</feature>
<gene>
    <name evidence="4" type="ORF">DFH94DRAFT_723350</name>
</gene>
<feature type="compositionally biased region" description="Basic and acidic residues" evidence="2">
    <location>
        <begin position="397"/>
        <end position="407"/>
    </location>
</feature>
<evidence type="ECO:0000256" key="1">
    <source>
        <dbReference type="ARBA" id="ARBA00007473"/>
    </source>
</evidence>
<feature type="compositionally biased region" description="Basic and acidic residues" evidence="2">
    <location>
        <begin position="670"/>
        <end position="680"/>
    </location>
</feature>
<dbReference type="EMBL" id="WHVB01000004">
    <property type="protein sequence ID" value="KAF8483665.1"/>
    <property type="molecule type" value="Genomic_DNA"/>
</dbReference>
<feature type="region of interest" description="Disordered" evidence="2">
    <location>
        <begin position="1"/>
        <end position="20"/>
    </location>
</feature>
<feature type="domain" description="Kri1-like C-terminal" evidence="3">
    <location>
        <begin position="555"/>
        <end position="636"/>
    </location>
</feature>
<evidence type="ECO:0000256" key="2">
    <source>
        <dbReference type="SAM" id="MobiDB-lite"/>
    </source>
</evidence>
<dbReference type="Proteomes" id="UP000759537">
    <property type="component" value="Unassembled WGS sequence"/>
</dbReference>
<feature type="region of interest" description="Disordered" evidence="2">
    <location>
        <begin position="657"/>
        <end position="737"/>
    </location>
</feature>
<dbReference type="GO" id="GO:0005730">
    <property type="term" value="C:nucleolus"/>
    <property type="evidence" value="ECO:0007669"/>
    <property type="project" value="TreeGrafter"/>
</dbReference>
<feature type="compositionally biased region" description="Basic residues" evidence="2">
    <location>
        <begin position="660"/>
        <end position="669"/>
    </location>
</feature>
<evidence type="ECO:0000313" key="5">
    <source>
        <dbReference type="Proteomes" id="UP000759537"/>
    </source>
</evidence>
<comment type="caution">
    <text evidence="4">The sequence shown here is derived from an EMBL/GenBank/DDBJ whole genome shotgun (WGS) entry which is preliminary data.</text>
</comment>
<sequence>MKEQLISSSSSTVSEDESDVHQLTINEHFAKAFQYRKEREELAKLKEKYGSDADTDDPNSGDSDSESDESEDEDGEELTPAVDAAILRTLARIKSRDPGIYDNDRNVFDEEHSHSRPLPAPSRTKKAKTSKPVTLQEQRLAAALDVATSRSTSPEAPSPPPTHVAEQAALRAETIAAFHSGGVVQGDDAGDAEQEQEEGGLFTLREKTRDEVEREEAEYRAYLEREVGPLEKILDIGEEEKVGDGIRPQEEDVHVAPAEADSGKKRKKRKEKVVEERKETDQEFLINYILHRGWIDRSARRLPTYKEITVGATSVKDPDRPATPPSVDVGADPSGELLDDDDEFDEVTERFESSYNFRFEEPDAANIPSFPRAVESVRRPAEHAERRHAARERRRERKEAEKAQRREEVKRLKGLKAREVEEKLERIGKEGGWAHSQALEALDIDGDWDADAYDQQMAAVLAETDGVGTGGGGDDEKPTWEDDIDIGDIVPETSHASAAKERKKAKKRERKKSMKEDEASAVDVDDMDADAPTHSGNAWDEVEWDGTEEMRKHVLDQYMEELYELEFNDMVAGMPTRFRYVPVANTSFGLSASEILLADDKDLNEYVGLKKLAPFRKLRDTWDARRGERLREFKNKISGRLEETDANGIATEHLVDGEHKAKKRKGKKERMREKAARTQEEGVDVVQEVETKAADSPRQSNKRTEEQREDYVASSEPVKKKRRRQKKAENSVKQAAE</sequence>
<feature type="region of interest" description="Disordered" evidence="2">
    <location>
        <begin position="44"/>
        <end position="168"/>
    </location>
</feature>
<name>A0A9P5TBS3_9AGAM</name>
<feature type="compositionally biased region" description="Basic residues" evidence="2">
    <location>
        <begin position="501"/>
        <end position="513"/>
    </location>
</feature>
<reference evidence="4" key="1">
    <citation type="submission" date="2019-10" db="EMBL/GenBank/DDBJ databases">
        <authorList>
            <consortium name="DOE Joint Genome Institute"/>
            <person name="Kuo A."/>
            <person name="Miyauchi S."/>
            <person name="Kiss E."/>
            <person name="Drula E."/>
            <person name="Kohler A."/>
            <person name="Sanchez-Garcia M."/>
            <person name="Andreopoulos B."/>
            <person name="Barry K.W."/>
            <person name="Bonito G."/>
            <person name="Buee M."/>
            <person name="Carver A."/>
            <person name="Chen C."/>
            <person name="Cichocki N."/>
            <person name="Clum A."/>
            <person name="Culley D."/>
            <person name="Crous P.W."/>
            <person name="Fauchery L."/>
            <person name="Girlanda M."/>
            <person name="Hayes R."/>
            <person name="Keri Z."/>
            <person name="LaButti K."/>
            <person name="Lipzen A."/>
            <person name="Lombard V."/>
            <person name="Magnuson J."/>
            <person name="Maillard F."/>
            <person name="Morin E."/>
            <person name="Murat C."/>
            <person name="Nolan M."/>
            <person name="Ohm R."/>
            <person name="Pangilinan J."/>
            <person name="Pereira M."/>
            <person name="Perotto S."/>
            <person name="Peter M."/>
            <person name="Riley R."/>
            <person name="Sitrit Y."/>
            <person name="Stielow B."/>
            <person name="Szollosi G."/>
            <person name="Zifcakova L."/>
            <person name="Stursova M."/>
            <person name="Spatafora J.W."/>
            <person name="Tedersoo L."/>
            <person name="Vaario L.-M."/>
            <person name="Yamada A."/>
            <person name="Yan M."/>
            <person name="Wang P."/>
            <person name="Xu J."/>
            <person name="Bruns T."/>
            <person name="Baldrian P."/>
            <person name="Vilgalys R."/>
            <person name="Henrissat B."/>
            <person name="Grigoriev I.V."/>
            <person name="Hibbett D."/>
            <person name="Nagy L.G."/>
            <person name="Martin F.M."/>
        </authorList>
    </citation>
    <scope>NUCLEOTIDE SEQUENCE</scope>
    <source>
        <strain evidence="4">Prilba</strain>
    </source>
</reference>
<organism evidence="4 5">
    <name type="scientific">Russula ochroleuca</name>
    <dbReference type="NCBI Taxonomy" id="152965"/>
    <lineage>
        <taxon>Eukaryota</taxon>
        <taxon>Fungi</taxon>
        <taxon>Dikarya</taxon>
        <taxon>Basidiomycota</taxon>
        <taxon>Agaricomycotina</taxon>
        <taxon>Agaricomycetes</taxon>
        <taxon>Russulales</taxon>
        <taxon>Russulaceae</taxon>
        <taxon>Russula</taxon>
    </lineage>
</organism>
<dbReference type="PANTHER" id="PTHR14490">
    <property type="entry name" value="ZINC FINGER, ZZ TYPE"/>
    <property type="match status" value="1"/>
</dbReference>
<evidence type="ECO:0000259" key="3">
    <source>
        <dbReference type="Pfam" id="PF12936"/>
    </source>
</evidence>
<protein>
    <submittedName>
        <fullName evidence="4">KRI1-like family C-terminal-domain-containing protein</fullName>
    </submittedName>
</protein>
<feature type="compositionally biased region" description="Acidic residues" evidence="2">
    <location>
        <begin position="519"/>
        <end position="529"/>
    </location>
</feature>
<reference evidence="4" key="2">
    <citation type="journal article" date="2020" name="Nat. Commun.">
        <title>Large-scale genome sequencing of mycorrhizal fungi provides insights into the early evolution of symbiotic traits.</title>
        <authorList>
            <person name="Miyauchi S."/>
            <person name="Kiss E."/>
            <person name="Kuo A."/>
            <person name="Drula E."/>
            <person name="Kohler A."/>
            <person name="Sanchez-Garcia M."/>
            <person name="Morin E."/>
            <person name="Andreopoulos B."/>
            <person name="Barry K.W."/>
            <person name="Bonito G."/>
            <person name="Buee M."/>
            <person name="Carver A."/>
            <person name="Chen C."/>
            <person name="Cichocki N."/>
            <person name="Clum A."/>
            <person name="Culley D."/>
            <person name="Crous P.W."/>
            <person name="Fauchery L."/>
            <person name="Girlanda M."/>
            <person name="Hayes R.D."/>
            <person name="Keri Z."/>
            <person name="LaButti K."/>
            <person name="Lipzen A."/>
            <person name="Lombard V."/>
            <person name="Magnuson J."/>
            <person name="Maillard F."/>
            <person name="Murat C."/>
            <person name="Nolan M."/>
            <person name="Ohm R.A."/>
            <person name="Pangilinan J."/>
            <person name="Pereira M.F."/>
            <person name="Perotto S."/>
            <person name="Peter M."/>
            <person name="Pfister S."/>
            <person name="Riley R."/>
            <person name="Sitrit Y."/>
            <person name="Stielow J.B."/>
            <person name="Szollosi G."/>
            <person name="Zifcakova L."/>
            <person name="Stursova M."/>
            <person name="Spatafora J.W."/>
            <person name="Tedersoo L."/>
            <person name="Vaario L.M."/>
            <person name="Yamada A."/>
            <person name="Yan M."/>
            <person name="Wang P."/>
            <person name="Xu J."/>
            <person name="Bruns T."/>
            <person name="Baldrian P."/>
            <person name="Vilgalys R."/>
            <person name="Dunand C."/>
            <person name="Henrissat B."/>
            <person name="Grigoriev I.V."/>
            <person name="Hibbett D."/>
            <person name="Nagy L.G."/>
            <person name="Martin F.M."/>
        </authorList>
    </citation>
    <scope>NUCLEOTIDE SEQUENCE</scope>
    <source>
        <strain evidence="4">Prilba</strain>
    </source>
</reference>
<feature type="compositionally biased region" description="Acidic residues" evidence="2">
    <location>
        <begin position="188"/>
        <end position="198"/>
    </location>
</feature>
<feature type="compositionally biased region" description="Basic and acidic residues" evidence="2">
    <location>
        <begin position="375"/>
        <end position="387"/>
    </location>
</feature>
<feature type="compositionally biased region" description="Basic and acidic residues" evidence="2">
    <location>
        <begin position="241"/>
        <end position="254"/>
    </location>
</feature>
<feature type="compositionally biased region" description="Basic and acidic residues" evidence="2">
    <location>
        <begin position="702"/>
        <end position="711"/>
    </location>
</feature>
<accession>A0A9P5TBS3</accession>
<dbReference type="OrthoDB" id="10252032at2759"/>
<dbReference type="InterPro" id="IPR024626">
    <property type="entry name" value="Kri1-like_C"/>
</dbReference>
<dbReference type="Pfam" id="PF05178">
    <property type="entry name" value="Kri1"/>
    <property type="match status" value="1"/>
</dbReference>
<feature type="region of interest" description="Disordered" evidence="2">
    <location>
        <begin position="313"/>
        <end position="340"/>
    </location>
</feature>
<dbReference type="InterPro" id="IPR018034">
    <property type="entry name" value="Kri1"/>
</dbReference>
<feature type="region of interest" description="Disordered" evidence="2">
    <location>
        <begin position="241"/>
        <end position="276"/>
    </location>
</feature>
<feature type="compositionally biased region" description="Acidic residues" evidence="2">
    <location>
        <begin position="53"/>
        <end position="77"/>
    </location>
</feature>
<evidence type="ECO:0000313" key="4">
    <source>
        <dbReference type="EMBL" id="KAF8483665.1"/>
    </source>
</evidence>
<feature type="region of interest" description="Disordered" evidence="2">
    <location>
        <begin position="182"/>
        <end position="212"/>
    </location>
</feature>
<keyword evidence="5" id="KW-1185">Reference proteome</keyword>
<feature type="compositionally biased region" description="Basic and acidic residues" evidence="2">
    <location>
        <begin position="94"/>
        <end position="114"/>
    </location>
</feature>
<dbReference type="GO" id="GO:0000447">
    <property type="term" value="P:endonucleolytic cleavage in ITS1 to separate SSU-rRNA from 5.8S rRNA and LSU-rRNA from tricistronic rRNA transcript (SSU-rRNA, 5.8S rRNA, LSU-rRNA)"/>
    <property type="evidence" value="ECO:0007669"/>
    <property type="project" value="TreeGrafter"/>
</dbReference>
<feature type="region of interest" description="Disordered" evidence="2">
    <location>
        <begin position="464"/>
        <end position="539"/>
    </location>
</feature>
<dbReference type="Pfam" id="PF12936">
    <property type="entry name" value="Kri1_C"/>
    <property type="match status" value="1"/>
</dbReference>
<dbReference type="GO" id="GO:0030686">
    <property type="term" value="C:90S preribosome"/>
    <property type="evidence" value="ECO:0007669"/>
    <property type="project" value="TreeGrafter"/>
</dbReference>
<proteinExistence type="inferred from homology"/>
<comment type="similarity">
    <text evidence="1">Belongs to the KRI1 family.</text>
</comment>
<dbReference type="PANTHER" id="PTHR14490:SF5">
    <property type="entry name" value="PROTEIN KRI1 HOMOLOG"/>
    <property type="match status" value="1"/>
</dbReference>